<dbReference type="PANTHER" id="PTHR33337:SF33">
    <property type="entry name" value="CENP-V_GFA DOMAIN-CONTAINING PROTEIN"/>
    <property type="match status" value="1"/>
</dbReference>
<protein>
    <submittedName>
        <fullName evidence="6">Mss4-like protein</fullName>
    </submittedName>
</protein>
<evidence type="ECO:0000256" key="2">
    <source>
        <dbReference type="ARBA" id="ARBA00022723"/>
    </source>
</evidence>
<dbReference type="Proteomes" id="UP000777438">
    <property type="component" value="Unassembled WGS sequence"/>
</dbReference>
<reference evidence="6 7" key="1">
    <citation type="journal article" date="2021" name="Nat. Commun.">
        <title>Genetic determinants of endophytism in the Arabidopsis root mycobiome.</title>
        <authorList>
            <person name="Mesny F."/>
            <person name="Miyauchi S."/>
            <person name="Thiergart T."/>
            <person name="Pickel B."/>
            <person name="Atanasova L."/>
            <person name="Karlsson M."/>
            <person name="Huettel B."/>
            <person name="Barry K.W."/>
            <person name="Haridas S."/>
            <person name="Chen C."/>
            <person name="Bauer D."/>
            <person name="Andreopoulos W."/>
            <person name="Pangilinan J."/>
            <person name="LaButti K."/>
            <person name="Riley R."/>
            <person name="Lipzen A."/>
            <person name="Clum A."/>
            <person name="Drula E."/>
            <person name="Henrissat B."/>
            <person name="Kohler A."/>
            <person name="Grigoriev I.V."/>
            <person name="Martin F.M."/>
            <person name="Hacquard S."/>
        </authorList>
    </citation>
    <scope>NUCLEOTIDE SEQUENCE [LARGE SCALE GENOMIC DNA]</scope>
    <source>
        <strain evidence="6 7">MPI-CAGE-CH-0241</strain>
    </source>
</reference>
<feature type="domain" description="CENP-V/GFA" evidence="5">
    <location>
        <begin position="105"/>
        <end position="156"/>
    </location>
</feature>
<sequence>MPFPRTGGCACGLIRYTLTKPPLIVHCCHCTACQRQTGSAFAINATIESYEVVLLAPESSSIAGSKTSPGPVPTGLEPAFASTTDASVPATPEIPQPVSVCLPSESGFGTTVVHCPTCFTSLWNYYGDGGPHVSYVRVGTLDKPWEVEPDVHIYTRSRRAFVDIADGKPQFTEYYPSREALLSEDALKRWELLKPTIAQWRIELRAAQAKEQGK</sequence>
<evidence type="ECO:0000256" key="4">
    <source>
        <dbReference type="ARBA" id="ARBA00023239"/>
    </source>
</evidence>
<evidence type="ECO:0000313" key="7">
    <source>
        <dbReference type="Proteomes" id="UP000777438"/>
    </source>
</evidence>
<keyword evidence="7" id="KW-1185">Reference proteome</keyword>
<dbReference type="OrthoDB" id="406544at2759"/>
<proteinExistence type="inferred from homology"/>
<gene>
    <name evidence="6" type="ORF">B0T10DRAFT_121949</name>
</gene>
<organism evidence="6 7">
    <name type="scientific">Thelonectria olida</name>
    <dbReference type="NCBI Taxonomy" id="1576542"/>
    <lineage>
        <taxon>Eukaryota</taxon>
        <taxon>Fungi</taxon>
        <taxon>Dikarya</taxon>
        <taxon>Ascomycota</taxon>
        <taxon>Pezizomycotina</taxon>
        <taxon>Sordariomycetes</taxon>
        <taxon>Hypocreomycetidae</taxon>
        <taxon>Hypocreales</taxon>
        <taxon>Nectriaceae</taxon>
        <taxon>Thelonectria</taxon>
    </lineage>
</organism>
<dbReference type="EMBL" id="JAGPYM010000002">
    <property type="protein sequence ID" value="KAH6898877.1"/>
    <property type="molecule type" value="Genomic_DNA"/>
</dbReference>
<evidence type="ECO:0000259" key="5">
    <source>
        <dbReference type="Pfam" id="PF04828"/>
    </source>
</evidence>
<evidence type="ECO:0000313" key="6">
    <source>
        <dbReference type="EMBL" id="KAH6898877.1"/>
    </source>
</evidence>
<evidence type="ECO:0000256" key="1">
    <source>
        <dbReference type="ARBA" id="ARBA00005495"/>
    </source>
</evidence>
<dbReference type="GO" id="GO:0046872">
    <property type="term" value="F:metal ion binding"/>
    <property type="evidence" value="ECO:0007669"/>
    <property type="project" value="UniProtKB-KW"/>
</dbReference>
<feature type="domain" description="CENP-V/GFA" evidence="5">
    <location>
        <begin position="5"/>
        <end position="63"/>
    </location>
</feature>
<keyword evidence="4" id="KW-0456">Lyase</keyword>
<dbReference type="SUPFAM" id="SSF51316">
    <property type="entry name" value="Mss4-like"/>
    <property type="match status" value="2"/>
</dbReference>
<keyword evidence="3" id="KW-0862">Zinc</keyword>
<evidence type="ECO:0000256" key="3">
    <source>
        <dbReference type="ARBA" id="ARBA00022833"/>
    </source>
</evidence>
<dbReference type="GO" id="GO:0016846">
    <property type="term" value="F:carbon-sulfur lyase activity"/>
    <property type="evidence" value="ECO:0007669"/>
    <property type="project" value="InterPro"/>
</dbReference>
<dbReference type="InterPro" id="IPR011057">
    <property type="entry name" value="Mss4-like_sf"/>
</dbReference>
<keyword evidence="2" id="KW-0479">Metal-binding</keyword>
<dbReference type="InterPro" id="IPR006913">
    <property type="entry name" value="CENP-V/GFA"/>
</dbReference>
<comment type="similarity">
    <text evidence="1">Belongs to the Gfa family.</text>
</comment>
<name>A0A9P9AT17_9HYPO</name>
<dbReference type="Pfam" id="PF04828">
    <property type="entry name" value="GFA"/>
    <property type="match status" value="2"/>
</dbReference>
<comment type="caution">
    <text evidence="6">The sequence shown here is derived from an EMBL/GenBank/DDBJ whole genome shotgun (WGS) entry which is preliminary data.</text>
</comment>
<dbReference type="Gene3D" id="3.90.1590.10">
    <property type="entry name" value="glutathione-dependent formaldehyde- activating enzyme (gfa)"/>
    <property type="match status" value="1"/>
</dbReference>
<accession>A0A9P9AT17</accession>
<dbReference type="AlphaFoldDB" id="A0A9P9AT17"/>
<dbReference type="PANTHER" id="PTHR33337">
    <property type="entry name" value="GFA DOMAIN-CONTAINING PROTEIN"/>
    <property type="match status" value="1"/>
</dbReference>